<organism evidence="1">
    <name type="scientific">Talaromyces marneffei PM1</name>
    <dbReference type="NCBI Taxonomy" id="1077442"/>
    <lineage>
        <taxon>Eukaryota</taxon>
        <taxon>Fungi</taxon>
        <taxon>Dikarya</taxon>
        <taxon>Ascomycota</taxon>
        <taxon>Pezizomycotina</taxon>
        <taxon>Eurotiomycetes</taxon>
        <taxon>Eurotiomycetidae</taxon>
        <taxon>Eurotiales</taxon>
        <taxon>Trichocomaceae</taxon>
        <taxon>Talaromyces</taxon>
        <taxon>Talaromyces sect. Talaromyces</taxon>
    </lineage>
</organism>
<dbReference type="EMBL" id="JPOX01000051">
    <property type="protein sequence ID" value="KFX41943.1"/>
    <property type="molecule type" value="Genomic_DNA"/>
</dbReference>
<name>A0A093X9N5_TALMA</name>
<accession>A0A093X9N5</accession>
<sequence length="75" mass="8746">MVQFSEETKERISKVIEVSRIAIHYLSRYELSNKPTIIIISVANNSTGYTYSEPKPTLFKYFAPVDPDLNFMYIH</sequence>
<comment type="caution">
    <text evidence="1">The sequence shown here is derived from an EMBL/GenBank/DDBJ whole genome shotgun (WGS) entry which is preliminary data.</text>
</comment>
<dbReference type="HOGENOM" id="CLU_2672795_0_0_1"/>
<keyword evidence="1" id="KW-0675">Receptor</keyword>
<dbReference type="AlphaFoldDB" id="A0A093X9N5"/>
<proteinExistence type="predicted"/>
<gene>
    <name evidence="1" type="ORF">GQ26_0510170</name>
</gene>
<evidence type="ECO:0000313" key="1">
    <source>
        <dbReference type="EMBL" id="KFX41943.1"/>
    </source>
</evidence>
<protein>
    <submittedName>
        <fullName evidence="1">Mitochondrial import receptor subunit tom7</fullName>
    </submittedName>
</protein>
<reference evidence="1" key="1">
    <citation type="journal article" date="2014" name="PLoS Genet.">
        <title>Signature Gene Expression Reveals Novel Clues to the Molecular Mechanisms of Dimorphic Transition in Penicillium marneffei.</title>
        <authorList>
            <person name="Yang E."/>
            <person name="Wang G."/>
            <person name="Cai J."/>
            <person name="Woo P.C."/>
            <person name="Lau S.K."/>
            <person name="Yuen K.-Y."/>
            <person name="Chow W.-N."/>
            <person name="Lin X."/>
        </authorList>
    </citation>
    <scope>NUCLEOTIDE SEQUENCE [LARGE SCALE GENOMIC DNA]</scope>
    <source>
        <strain evidence="1">PM1</strain>
    </source>
</reference>